<keyword evidence="3 7" id="KW-0863">Zinc-finger</keyword>
<keyword evidence="5" id="KW-0805">Transcription regulation</keyword>
<evidence type="ECO:0000256" key="5">
    <source>
        <dbReference type="ARBA" id="ARBA00023015"/>
    </source>
</evidence>
<protein>
    <recommendedName>
        <fullName evidence="8">C2H2-type domain-containing protein</fullName>
    </recommendedName>
</protein>
<evidence type="ECO:0000313" key="9">
    <source>
        <dbReference type="EMBL" id="CAD7657763.1"/>
    </source>
</evidence>
<dbReference type="Proteomes" id="UP000728032">
    <property type="component" value="Unassembled WGS sequence"/>
</dbReference>
<dbReference type="EMBL" id="CAJPVJ010013637">
    <property type="protein sequence ID" value="CAG2174949.1"/>
    <property type="molecule type" value="Genomic_DNA"/>
</dbReference>
<feature type="non-terminal residue" evidence="9">
    <location>
        <position position="1"/>
    </location>
</feature>
<dbReference type="Gene3D" id="3.30.160.60">
    <property type="entry name" value="Classic Zinc Finger"/>
    <property type="match status" value="6"/>
</dbReference>
<feature type="domain" description="C2H2-type" evidence="8">
    <location>
        <begin position="174"/>
        <end position="203"/>
    </location>
</feature>
<dbReference type="InterPro" id="IPR050329">
    <property type="entry name" value="GLI_C2H2-zinc-finger"/>
</dbReference>
<feature type="domain" description="C2H2-type" evidence="8">
    <location>
        <begin position="265"/>
        <end position="294"/>
    </location>
</feature>
<dbReference type="GO" id="GO:0000981">
    <property type="term" value="F:DNA-binding transcription factor activity, RNA polymerase II-specific"/>
    <property type="evidence" value="ECO:0007669"/>
    <property type="project" value="TreeGrafter"/>
</dbReference>
<sequence>VLLVLNDCKCETSRDIRHDLRLLIDNYDNDYTDDTDNTLSTGDCVVKRGPKVVRSRAKTVVKGRPKRRPKVSDITGDTTDTCLSCDWIGCHYKANTKHKLLLHQRRHKSDDNIVIDGVIVDSHQQQLVRTSTGKRTRIWDQLKCRCNWPGCERAFPTNNKLLTHLRVHTGEKPYVCEWPDCHKSFHIKGSLKLHQNLHLRVKSFVCEFDNCGQAFSRVEHLDKHVFEAHTGLMPYMCQWPGCGYQTCYRQRLHLHKRKHTGEKPYRCEWDGCQSSFTEAHHLKAHERKHTGERPYGCEWPGCERKYKNRQAMRFHMQRVHNKQLSADTIQLVIQ</sequence>
<feature type="domain" description="C2H2-type" evidence="8">
    <location>
        <begin position="235"/>
        <end position="264"/>
    </location>
</feature>
<feature type="domain" description="C2H2-type" evidence="8">
    <location>
        <begin position="204"/>
        <end position="234"/>
    </location>
</feature>
<evidence type="ECO:0000259" key="8">
    <source>
        <dbReference type="PROSITE" id="PS50157"/>
    </source>
</evidence>
<organism evidence="9">
    <name type="scientific">Oppiella nova</name>
    <dbReference type="NCBI Taxonomy" id="334625"/>
    <lineage>
        <taxon>Eukaryota</taxon>
        <taxon>Metazoa</taxon>
        <taxon>Ecdysozoa</taxon>
        <taxon>Arthropoda</taxon>
        <taxon>Chelicerata</taxon>
        <taxon>Arachnida</taxon>
        <taxon>Acari</taxon>
        <taxon>Acariformes</taxon>
        <taxon>Sarcoptiformes</taxon>
        <taxon>Oribatida</taxon>
        <taxon>Brachypylina</taxon>
        <taxon>Oppioidea</taxon>
        <taxon>Oppiidae</taxon>
        <taxon>Oppiella</taxon>
    </lineage>
</organism>
<dbReference type="GO" id="GO:0000978">
    <property type="term" value="F:RNA polymerase II cis-regulatory region sequence-specific DNA binding"/>
    <property type="evidence" value="ECO:0007669"/>
    <property type="project" value="TreeGrafter"/>
</dbReference>
<dbReference type="Pfam" id="PF00096">
    <property type="entry name" value="zf-C2H2"/>
    <property type="match status" value="1"/>
</dbReference>
<evidence type="ECO:0000256" key="3">
    <source>
        <dbReference type="ARBA" id="ARBA00022771"/>
    </source>
</evidence>
<dbReference type="InterPro" id="IPR036236">
    <property type="entry name" value="Znf_C2H2_sf"/>
</dbReference>
<dbReference type="OrthoDB" id="6500086at2759"/>
<dbReference type="PROSITE" id="PS50157">
    <property type="entry name" value="ZINC_FINGER_C2H2_2"/>
    <property type="match status" value="6"/>
</dbReference>
<dbReference type="AlphaFoldDB" id="A0A7R9MF05"/>
<keyword evidence="2" id="KW-0677">Repeat</keyword>
<dbReference type="PROSITE" id="PS00028">
    <property type="entry name" value="ZINC_FINGER_C2H2_1"/>
    <property type="match status" value="5"/>
</dbReference>
<dbReference type="GO" id="GO:0008270">
    <property type="term" value="F:zinc ion binding"/>
    <property type="evidence" value="ECO:0007669"/>
    <property type="project" value="UniProtKB-KW"/>
</dbReference>
<feature type="domain" description="C2H2-type" evidence="8">
    <location>
        <begin position="144"/>
        <end position="173"/>
    </location>
</feature>
<evidence type="ECO:0000256" key="1">
    <source>
        <dbReference type="ARBA" id="ARBA00022723"/>
    </source>
</evidence>
<reference evidence="9" key="1">
    <citation type="submission" date="2020-11" db="EMBL/GenBank/DDBJ databases">
        <authorList>
            <person name="Tran Van P."/>
        </authorList>
    </citation>
    <scope>NUCLEOTIDE SEQUENCE</scope>
</reference>
<keyword evidence="4" id="KW-0862">Zinc</keyword>
<keyword evidence="6" id="KW-0804">Transcription</keyword>
<dbReference type="PANTHER" id="PTHR19818">
    <property type="entry name" value="ZINC FINGER PROTEIN ZIC AND GLI"/>
    <property type="match status" value="1"/>
</dbReference>
<evidence type="ECO:0000256" key="2">
    <source>
        <dbReference type="ARBA" id="ARBA00022737"/>
    </source>
</evidence>
<dbReference type="FunFam" id="3.30.160.60:FF:000072">
    <property type="entry name" value="zinc finger protein 143 isoform X1"/>
    <property type="match status" value="1"/>
</dbReference>
<keyword evidence="10" id="KW-1185">Reference proteome</keyword>
<evidence type="ECO:0000256" key="7">
    <source>
        <dbReference type="PROSITE-ProRule" id="PRU00042"/>
    </source>
</evidence>
<proteinExistence type="predicted"/>
<gene>
    <name evidence="9" type="ORF">ONB1V03_LOCUS14388</name>
</gene>
<feature type="domain" description="C2H2-type" evidence="8">
    <location>
        <begin position="295"/>
        <end position="325"/>
    </location>
</feature>
<accession>A0A7R9MF05</accession>
<name>A0A7R9MF05_9ACAR</name>
<dbReference type="SUPFAM" id="SSF57667">
    <property type="entry name" value="beta-beta-alpha zinc fingers"/>
    <property type="match status" value="4"/>
</dbReference>
<evidence type="ECO:0000256" key="6">
    <source>
        <dbReference type="ARBA" id="ARBA00023163"/>
    </source>
</evidence>
<dbReference type="GO" id="GO:0045944">
    <property type="term" value="P:positive regulation of transcription by RNA polymerase II"/>
    <property type="evidence" value="ECO:0007669"/>
    <property type="project" value="UniProtKB-ARBA"/>
</dbReference>
<evidence type="ECO:0000313" key="10">
    <source>
        <dbReference type="Proteomes" id="UP000728032"/>
    </source>
</evidence>
<evidence type="ECO:0000256" key="4">
    <source>
        <dbReference type="ARBA" id="ARBA00022833"/>
    </source>
</evidence>
<dbReference type="FunFam" id="3.30.160.60:FF:000032">
    <property type="entry name" value="Krueppel-like factor 4"/>
    <property type="match status" value="1"/>
</dbReference>
<dbReference type="InterPro" id="IPR013087">
    <property type="entry name" value="Znf_C2H2_type"/>
</dbReference>
<dbReference type="PANTHER" id="PTHR19818:SF139">
    <property type="entry name" value="PAIR-RULE PROTEIN ODD-PAIRED"/>
    <property type="match status" value="1"/>
</dbReference>
<dbReference type="EMBL" id="OC928462">
    <property type="protein sequence ID" value="CAD7657763.1"/>
    <property type="molecule type" value="Genomic_DNA"/>
</dbReference>
<dbReference type="GO" id="GO:0005634">
    <property type="term" value="C:nucleus"/>
    <property type="evidence" value="ECO:0007669"/>
    <property type="project" value="UniProtKB-ARBA"/>
</dbReference>
<dbReference type="SMART" id="SM00355">
    <property type="entry name" value="ZnF_C2H2"/>
    <property type="match status" value="7"/>
</dbReference>
<keyword evidence="1" id="KW-0479">Metal-binding</keyword>